<sequence>MSEYDETTDQDETRESKRPSALLLIAGLAALLVSVWALVGPFSLAPAANIQFRWLFVGAAVVAGLLLVILPNRRNRK</sequence>
<dbReference type="EMBL" id="JAECSB010000056">
    <property type="protein sequence ID" value="MBH5144181.1"/>
    <property type="molecule type" value="Genomic_DNA"/>
</dbReference>
<organism evidence="3 6">
    <name type="scientific">Rhodococcus erythropolis</name>
    <name type="common">Arthrobacter picolinophilus</name>
    <dbReference type="NCBI Taxonomy" id="1833"/>
    <lineage>
        <taxon>Bacteria</taxon>
        <taxon>Bacillati</taxon>
        <taxon>Actinomycetota</taxon>
        <taxon>Actinomycetes</taxon>
        <taxon>Mycobacteriales</taxon>
        <taxon>Nocardiaceae</taxon>
        <taxon>Rhodococcus</taxon>
        <taxon>Rhodococcus erythropolis group</taxon>
    </lineage>
</organism>
<proteinExistence type="predicted"/>
<reference evidence="2 5" key="1">
    <citation type="journal article" date="2017" name="Poromechanics V (2013)">
        <title>Genomic Characterization of the Arsenic-Tolerant Actinobacterium, &lt;i&gt;Rhodococcus erythropolis&lt;/i&gt; S43.</title>
        <authorList>
            <person name="Retamal-Morales G."/>
            <person name="Mehnert M."/>
            <person name="Schwabe R."/>
            <person name="Tischler D."/>
            <person name="Schloemann M."/>
            <person name="Levican G.J."/>
        </authorList>
    </citation>
    <scope>NUCLEOTIDE SEQUENCE [LARGE SCALE GENOMIC DNA]</scope>
    <source>
        <strain evidence="2 5">S43</strain>
    </source>
</reference>
<dbReference type="RefSeq" id="WP_020906937.1">
    <property type="nucleotide sequence ID" value="NZ_BHXB01000001.1"/>
</dbReference>
<evidence type="ECO:0000313" key="5">
    <source>
        <dbReference type="Proteomes" id="UP000325576"/>
    </source>
</evidence>
<dbReference type="KEGG" id="reb:XU06_09520"/>
<evidence type="ECO:0000313" key="4">
    <source>
        <dbReference type="EMBL" id="WGV51558.1"/>
    </source>
</evidence>
<dbReference type="Proteomes" id="UP001230933">
    <property type="component" value="Chromosome"/>
</dbReference>
<dbReference type="EMBL" id="MRBO01000248">
    <property type="protein sequence ID" value="KAB2586108.1"/>
    <property type="molecule type" value="Genomic_DNA"/>
</dbReference>
<feature type="transmembrane region" description="Helical" evidence="1">
    <location>
        <begin position="21"/>
        <end position="39"/>
    </location>
</feature>
<keyword evidence="6" id="KW-1185">Reference proteome</keyword>
<gene>
    <name evidence="2" type="ORF">BS297_06945</name>
    <name evidence="3" type="ORF">I3517_16315</name>
    <name evidence="4" type="ORF">QIE55_10185</name>
</gene>
<evidence type="ECO:0000313" key="2">
    <source>
        <dbReference type="EMBL" id="KAB2586108.1"/>
    </source>
</evidence>
<keyword evidence="1" id="KW-1133">Transmembrane helix</keyword>
<dbReference type="EMBL" id="CP124545">
    <property type="protein sequence ID" value="WGV51558.1"/>
    <property type="molecule type" value="Genomic_DNA"/>
</dbReference>
<dbReference type="OMA" id="ANVEFRW"/>
<feature type="transmembrane region" description="Helical" evidence="1">
    <location>
        <begin position="51"/>
        <end position="70"/>
    </location>
</feature>
<keyword evidence="1" id="KW-0472">Membrane</keyword>
<evidence type="ECO:0000313" key="3">
    <source>
        <dbReference type="EMBL" id="MBH5144181.1"/>
    </source>
</evidence>
<name>A0A0C2ZW95_RHOER</name>
<dbReference type="AlphaFoldDB" id="A0A0C2ZW95"/>
<dbReference type="Proteomes" id="UP000627573">
    <property type="component" value="Unassembled WGS sequence"/>
</dbReference>
<dbReference type="Proteomes" id="UP000325576">
    <property type="component" value="Unassembled WGS sequence"/>
</dbReference>
<accession>A0A0C2ZW95</accession>
<keyword evidence="1" id="KW-0812">Transmembrane</keyword>
<evidence type="ECO:0000256" key="1">
    <source>
        <dbReference type="SAM" id="Phobius"/>
    </source>
</evidence>
<protein>
    <submittedName>
        <fullName evidence="3">Uncharacterized protein</fullName>
    </submittedName>
</protein>
<evidence type="ECO:0000313" key="6">
    <source>
        <dbReference type="Proteomes" id="UP000627573"/>
    </source>
</evidence>
<reference evidence="4" key="3">
    <citation type="submission" date="2023-08" db="EMBL/GenBank/DDBJ databases">
        <title>Isolation and Characterization of Rhodococcus erythropolis MGMM8.</title>
        <authorList>
            <person name="Diabankana R.G.C."/>
            <person name="Afordoanyi D.M."/>
            <person name="Validov S.Z."/>
        </authorList>
    </citation>
    <scope>NUCLEOTIDE SEQUENCE</scope>
    <source>
        <strain evidence="4">MGMM8</strain>
    </source>
</reference>
<dbReference type="GeneID" id="57487934"/>
<reference evidence="3 6" key="2">
    <citation type="submission" date="2020-12" db="EMBL/GenBank/DDBJ databases">
        <title>Draft genome sequence of furan degrading bacterial strain FUR100.</title>
        <authorList>
            <person name="Woiski C."/>
        </authorList>
    </citation>
    <scope>NUCLEOTIDE SEQUENCE [LARGE SCALE GENOMIC DNA]</scope>
    <source>
        <strain evidence="3 6">FUR100</strain>
    </source>
</reference>